<dbReference type="Proteomes" id="UP000466442">
    <property type="component" value="Linkage Group LG12"/>
</dbReference>
<gene>
    <name evidence="1" type="ORF">GE061_004864</name>
</gene>
<dbReference type="GO" id="GO:0005813">
    <property type="term" value="C:centrosome"/>
    <property type="evidence" value="ECO:0007669"/>
    <property type="project" value="TreeGrafter"/>
</dbReference>
<dbReference type="SUPFAM" id="SSF52047">
    <property type="entry name" value="RNI-like"/>
    <property type="match status" value="1"/>
</dbReference>
<name>A0A6A4IX39_APOLU</name>
<dbReference type="GO" id="GO:0044782">
    <property type="term" value="P:cilium organization"/>
    <property type="evidence" value="ECO:0007669"/>
    <property type="project" value="TreeGrafter"/>
</dbReference>
<evidence type="ECO:0000313" key="1">
    <source>
        <dbReference type="EMBL" id="KAF6202463.1"/>
    </source>
</evidence>
<keyword evidence="2" id="KW-1185">Reference proteome</keyword>
<accession>A0A6A4IX39</accession>
<dbReference type="Gene3D" id="3.80.10.10">
    <property type="entry name" value="Ribonuclease Inhibitor"/>
    <property type="match status" value="2"/>
</dbReference>
<dbReference type="PRINTS" id="PR02062">
    <property type="entry name" value="CENTROSOME78"/>
</dbReference>
<dbReference type="InterPro" id="IPR032675">
    <property type="entry name" value="LRR_dom_sf"/>
</dbReference>
<organism evidence="1 2">
    <name type="scientific">Apolygus lucorum</name>
    <name type="common">Small green plant bug</name>
    <name type="synonym">Lygocoris lucorum</name>
    <dbReference type="NCBI Taxonomy" id="248454"/>
    <lineage>
        <taxon>Eukaryota</taxon>
        <taxon>Metazoa</taxon>
        <taxon>Ecdysozoa</taxon>
        <taxon>Arthropoda</taxon>
        <taxon>Hexapoda</taxon>
        <taxon>Insecta</taxon>
        <taxon>Pterygota</taxon>
        <taxon>Neoptera</taxon>
        <taxon>Paraneoptera</taxon>
        <taxon>Hemiptera</taxon>
        <taxon>Heteroptera</taxon>
        <taxon>Panheteroptera</taxon>
        <taxon>Cimicomorpha</taxon>
        <taxon>Miridae</taxon>
        <taxon>Mirini</taxon>
        <taxon>Apolygus</taxon>
    </lineage>
</organism>
<dbReference type="AlphaFoldDB" id="A0A6A4IX39"/>
<dbReference type="InterPro" id="IPR001611">
    <property type="entry name" value="Leu-rich_rpt"/>
</dbReference>
<dbReference type="GO" id="GO:0036064">
    <property type="term" value="C:ciliary basal body"/>
    <property type="evidence" value="ECO:0007669"/>
    <property type="project" value="TreeGrafter"/>
</dbReference>
<dbReference type="OrthoDB" id="78308at2759"/>
<reference evidence="1" key="1">
    <citation type="journal article" date="2021" name="Mol. Ecol. Resour.">
        <title>Apolygus lucorum genome provides insights into omnivorousness and mesophyll feeding.</title>
        <authorList>
            <person name="Liu Y."/>
            <person name="Liu H."/>
            <person name="Wang H."/>
            <person name="Huang T."/>
            <person name="Liu B."/>
            <person name="Yang B."/>
            <person name="Yin L."/>
            <person name="Li B."/>
            <person name="Zhang Y."/>
            <person name="Zhang S."/>
            <person name="Jiang F."/>
            <person name="Zhang X."/>
            <person name="Ren Y."/>
            <person name="Wang B."/>
            <person name="Wang S."/>
            <person name="Lu Y."/>
            <person name="Wu K."/>
            <person name="Fan W."/>
            <person name="Wang G."/>
        </authorList>
    </citation>
    <scope>NUCLEOTIDE SEQUENCE</scope>
    <source>
        <strain evidence="1">12Hb</strain>
    </source>
</reference>
<protein>
    <submittedName>
        <fullName evidence="1">Uncharacterized protein</fullName>
    </submittedName>
</protein>
<comment type="caution">
    <text evidence="1">The sequence shown here is derived from an EMBL/GenBank/DDBJ whole genome shotgun (WGS) entry which is preliminary data.</text>
</comment>
<dbReference type="Pfam" id="PF13516">
    <property type="entry name" value="LRR_6"/>
    <property type="match status" value="3"/>
</dbReference>
<dbReference type="PANTHER" id="PTHR24110">
    <property type="entry name" value="CENTROSOMAL PROTEIN OF 78 KDA"/>
    <property type="match status" value="1"/>
</dbReference>
<dbReference type="SMART" id="SM00368">
    <property type="entry name" value="LRR_RI"/>
    <property type="match status" value="4"/>
</dbReference>
<proteinExistence type="predicted"/>
<evidence type="ECO:0000313" key="2">
    <source>
        <dbReference type="Proteomes" id="UP000466442"/>
    </source>
</evidence>
<dbReference type="InterPro" id="IPR026212">
    <property type="entry name" value="Cep78"/>
</dbReference>
<dbReference type="EMBL" id="WIXP02000012">
    <property type="protein sequence ID" value="KAF6202463.1"/>
    <property type="molecule type" value="Genomic_DNA"/>
</dbReference>
<sequence length="640" mass="71429">MDVLDKDSVASHSTGFTASTVSKVKEEDSRTFINSYEAICKKSHTHPLREVKVASSSVKGTLDLIVDKVKFNDWKSLLKAVSCDRSLHSIAFKSRILQGAVDEEVVTDRQARDLKKGPVLFTVFMLQKFIDACLNCLVHSKTLRMYQLEKIPLTMDLVTSLAQGLTKTCCLQKLILVGCRLGDEGCFYITEAVKKIPSIRILDLSSNDLTPKGARHLANLIKFQDIMRYNECWKHSLRYREVNTEAIPGLRRFSINDNHEITDQGLEYIIEALYDDNWIKAIDMQNCGITDRGCSVVLKLLETNKEIVVFDIRKNDIINMTANASIISILGSHTKETDKIQFGWMDIDNPFSGSSEDSSSGGGSCSSYNLAYANEKVAKYVETTVSLSNNQLRAIQSAAALTSITEKTKRPQRQVKFSKPVERTASTARMKLTSSLSELILGAPKKTQPTPGYHIKTNAQKFATTMKIGNNNPQRQLSLTNVPNPAAMKSVLRPTRSVEDSCHDYPVEASLINEESNDVKVERWPDKVATSKTFIKEEVTKQMLERGRTHLKSSGSTMVEPHNTMDSNNHIELTLQQLFKTFGESPNDKSESKCSISRMMGIISGRQIEGLKKPNSYAAYISTGLRMGMRNKASCGSSWS</sequence>
<dbReference type="PANTHER" id="PTHR24110:SF3">
    <property type="entry name" value="CENTROSOMAL PROTEIN OF 78 KDA"/>
    <property type="match status" value="1"/>
</dbReference>